<dbReference type="EMBL" id="KB553125">
    <property type="protein sequence ID" value="EMP29956.1"/>
    <property type="molecule type" value="Genomic_DNA"/>
</dbReference>
<gene>
    <name evidence="1" type="ORF">UY3_12948</name>
</gene>
<dbReference type="AlphaFoldDB" id="M7AWU4"/>
<reference evidence="2" key="1">
    <citation type="journal article" date="2013" name="Nat. Genet.">
        <title>The draft genomes of soft-shell turtle and green sea turtle yield insights into the development and evolution of the turtle-specific body plan.</title>
        <authorList>
            <person name="Wang Z."/>
            <person name="Pascual-Anaya J."/>
            <person name="Zadissa A."/>
            <person name="Li W."/>
            <person name="Niimura Y."/>
            <person name="Huang Z."/>
            <person name="Li C."/>
            <person name="White S."/>
            <person name="Xiong Z."/>
            <person name="Fang D."/>
            <person name="Wang B."/>
            <person name="Ming Y."/>
            <person name="Chen Y."/>
            <person name="Zheng Y."/>
            <person name="Kuraku S."/>
            <person name="Pignatelli M."/>
            <person name="Herrero J."/>
            <person name="Beal K."/>
            <person name="Nozawa M."/>
            <person name="Li Q."/>
            <person name="Wang J."/>
            <person name="Zhang H."/>
            <person name="Yu L."/>
            <person name="Shigenobu S."/>
            <person name="Wang J."/>
            <person name="Liu J."/>
            <person name="Flicek P."/>
            <person name="Searle S."/>
            <person name="Wang J."/>
            <person name="Kuratani S."/>
            <person name="Yin Y."/>
            <person name="Aken B."/>
            <person name="Zhang G."/>
            <person name="Irie N."/>
        </authorList>
    </citation>
    <scope>NUCLEOTIDE SEQUENCE [LARGE SCALE GENOMIC DNA]</scope>
</reference>
<accession>M7AWU4</accession>
<keyword evidence="2" id="KW-1185">Reference proteome</keyword>
<dbReference type="Proteomes" id="UP000031443">
    <property type="component" value="Unassembled WGS sequence"/>
</dbReference>
<proteinExistence type="predicted"/>
<evidence type="ECO:0000313" key="2">
    <source>
        <dbReference type="Proteomes" id="UP000031443"/>
    </source>
</evidence>
<name>M7AWU4_CHEMY</name>
<evidence type="ECO:0000313" key="1">
    <source>
        <dbReference type="EMBL" id="EMP29956.1"/>
    </source>
</evidence>
<protein>
    <submittedName>
        <fullName evidence="1">Uncharacterized protein</fullName>
    </submittedName>
</protein>
<organism evidence="1 2">
    <name type="scientific">Chelonia mydas</name>
    <name type="common">Green sea-turtle</name>
    <name type="synonym">Chelonia agassizi</name>
    <dbReference type="NCBI Taxonomy" id="8469"/>
    <lineage>
        <taxon>Eukaryota</taxon>
        <taxon>Metazoa</taxon>
        <taxon>Chordata</taxon>
        <taxon>Craniata</taxon>
        <taxon>Vertebrata</taxon>
        <taxon>Euteleostomi</taxon>
        <taxon>Archelosauria</taxon>
        <taxon>Testudinata</taxon>
        <taxon>Testudines</taxon>
        <taxon>Cryptodira</taxon>
        <taxon>Durocryptodira</taxon>
        <taxon>Americhelydia</taxon>
        <taxon>Chelonioidea</taxon>
        <taxon>Cheloniidae</taxon>
        <taxon>Chelonia</taxon>
    </lineage>
</organism>
<sequence>MLPSTGLFDKLLEIARGYEADGLLEVHSRVTCELLDHLKGESVVCRQLQLQV</sequence>